<protein>
    <submittedName>
        <fullName evidence="1">Uncharacterized protein</fullName>
    </submittedName>
</protein>
<reference evidence="2" key="1">
    <citation type="journal article" date="2022" name="Nat. Commun.">
        <title>Chromosome evolution and the genetic basis of agronomically important traits in greater yam.</title>
        <authorList>
            <person name="Bredeson J.V."/>
            <person name="Lyons J.B."/>
            <person name="Oniyinde I.O."/>
            <person name="Okereke N.R."/>
            <person name="Kolade O."/>
            <person name="Nnabue I."/>
            <person name="Nwadili C.O."/>
            <person name="Hribova E."/>
            <person name="Parker M."/>
            <person name="Nwogha J."/>
            <person name="Shu S."/>
            <person name="Carlson J."/>
            <person name="Kariba R."/>
            <person name="Muthemba S."/>
            <person name="Knop K."/>
            <person name="Barton G.J."/>
            <person name="Sherwood A.V."/>
            <person name="Lopez-Montes A."/>
            <person name="Asiedu R."/>
            <person name="Jamnadass R."/>
            <person name="Muchugi A."/>
            <person name="Goodstein D."/>
            <person name="Egesi C.N."/>
            <person name="Featherston J."/>
            <person name="Asfaw A."/>
            <person name="Simpson G.G."/>
            <person name="Dolezel J."/>
            <person name="Hendre P.S."/>
            <person name="Van Deynze A."/>
            <person name="Kumar P.L."/>
            <person name="Obidiegwu J.E."/>
            <person name="Bhattacharjee R."/>
            <person name="Rokhsar D.S."/>
        </authorList>
    </citation>
    <scope>NUCLEOTIDE SEQUENCE [LARGE SCALE GENOMIC DNA]</scope>
    <source>
        <strain evidence="2">cv. TDa95/00328</strain>
    </source>
</reference>
<organism evidence="1 2">
    <name type="scientific">Dioscorea alata</name>
    <name type="common">Purple yam</name>
    <dbReference type="NCBI Taxonomy" id="55571"/>
    <lineage>
        <taxon>Eukaryota</taxon>
        <taxon>Viridiplantae</taxon>
        <taxon>Streptophyta</taxon>
        <taxon>Embryophyta</taxon>
        <taxon>Tracheophyta</taxon>
        <taxon>Spermatophyta</taxon>
        <taxon>Magnoliopsida</taxon>
        <taxon>Liliopsida</taxon>
        <taxon>Dioscoreales</taxon>
        <taxon>Dioscoreaceae</taxon>
        <taxon>Dioscorea</taxon>
    </lineage>
</organism>
<evidence type="ECO:0000313" key="2">
    <source>
        <dbReference type="Proteomes" id="UP000827976"/>
    </source>
</evidence>
<sequence>MAEDLDDGELWLPSDIVPDLGLRRHPKPSIIPDPLHDRLAALALLDPTRYKVPSAHPNPVLGSREPSLRTRFNPAEIPSRSSFIYNGIVFSPPRPVYQFNQVDSFGARRARVMQRQPERFFPARFNGPGRERTAGTGVFLPRVVNNEFRKKSSMKSGEQQQQKQQPIRNAVGGRQGMSFQPPSSEMCLPQDWTY</sequence>
<gene>
    <name evidence="1" type="ORF">IHE45_14G064500</name>
</gene>
<proteinExistence type="predicted"/>
<accession>A0ACB7USF3</accession>
<comment type="caution">
    <text evidence="1">The sequence shown here is derived from an EMBL/GenBank/DDBJ whole genome shotgun (WGS) entry which is preliminary data.</text>
</comment>
<evidence type="ECO:0000313" key="1">
    <source>
        <dbReference type="EMBL" id="KAH7663566.1"/>
    </source>
</evidence>
<keyword evidence="2" id="KW-1185">Reference proteome</keyword>
<dbReference type="Proteomes" id="UP000827976">
    <property type="component" value="Chromosome 14"/>
</dbReference>
<dbReference type="EMBL" id="CM037024">
    <property type="protein sequence ID" value="KAH7663566.1"/>
    <property type="molecule type" value="Genomic_DNA"/>
</dbReference>
<name>A0ACB7USF3_DIOAL</name>